<feature type="compositionally biased region" description="Low complexity" evidence="16">
    <location>
        <begin position="1"/>
        <end position="19"/>
    </location>
</feature>
<organism evidence="19 20">
    <name type="scientific">Saccharata proteae CBS 121410</name>
    <dbReference type="NCBI Taxonomy" id="1314787"/>
    <lineage>
        <taxon>Eukaryota</taxon>
        <taxon>Fungi</taxon>
        <taxon>Dikarya</taxon>
        <taxon>Ascomycota</taxon>
        <taxon>Pezizomycotina</taxon>
        <taxon>Dothideomycetes</taxon>
        <taxon>Dothideomycetes incertae sedis</taxon>
        <taxon>Botryosphaeriales</taxon>
        <taxon>Saccharataceae</taxon>
        <taxon>Saccharata</taxon>
    </lineage>
</organism>
<dbReference type="PANTHER" id="PTHR46378">
    <property type="entry name" value="STEROL REGULATORY ELEMENT-BINDING PROTEIN CLEAVAGE-ACTIVATING PROTEIN"/>
    <property type="match status" value="1"/>
</dbReference>
<evidence type="ECO:0000256" key="11">
    <source>
        <dbReference type="ARBA" id="ARBA00023098"/>
    </source>
</evidence>
<comment type="similarity">
    <text evidence="3">Belongs to the WD repeat SCAP family.</text>
</comment>
<dbReference type="GO" id="GO:0005789">
    <property type="term" value="C:endoplasmic reticulum membrane"/>
    <property type="evidence" value="ECO:0007669"/>
    <property type="project" value="UniProtKB-SubCell"/>
</dbReference>
<dbReference type="GO" id="GO:0000139">
    <property type="term" value="C:Golgi membrane"/>
    <property type="evidence" value="ECO:0007669"/>
    <property type="project" value="UniProtKB-SubCell"/>
</dbReference>
<keyword evidence="5" id="KW-0853">WD repeat</keyword>
<feature type="transmembrane region" description="Helical" evidence="17">
    <location>
        <begin position="756"/>
        <end position="774"/>
    </location>
</feature>
<dbReference type="GO" id="GO:0008202">
    <property type="term" value="P:steroid metabolic process"/>
    <property type="evidence" value="ECO:0007669"/>
    <property type="project" value="UniProtKB-KW"/>
</dbReference>
<reference evidence="19" key="1">
    <citation type="journal article" date="2020" name="Stud. Mycol.">
        <title>101 Dothideomycetes genomes: a test case for predicting lifestyles and emergence of pathogens.</title>
        <authorList>
            <person name="Haridas S."/>
            <person name="Albert R."/>
            <person name="Binder M."/>
            <person name="Bloem J."/>
            <person name="Labutti K."/>
            <person name="Salamov A."/>
            <person name="Andreopoulos B."/>
            <person name="Baker S."/>
            <person name="Barry K."/>
            <person name="Bills G."/>
            <person name="Bluhm B."/>
            <person name="Cannon C."/>
            <person name="Castanera R."/>
            <person name="Culley D."/>
            <person name="Daum C."/>
            <person name="Ezra D."/>
            <person name="Gonzalez J."/>
            <person name="Henrissat B."/>
            <person name="Kuo A."/>
            <person name="Liang C."/>
            <person name="Lipzen A."/>
            <person name="Lutzoni F."/>
            <person name="Magnuson J."/>
            <person name="Mondo S."/>
            <person name="Nolan M."/>
            <person name="Ohm R."/>
            <person name="Pangilinan J."/>
            <person name="Park H.-J."/>
            <person name="Ramirez L."/>
            <person name="Alfaro M."/>
            <person name="Sun H."/>
            <person name="Tritt A."/>
            <person name="Yoshinaga Y."/>
            <person name="Zwiers L.-H."/>
            <person name="Turgeon B."/>
            <person name="Goodwin S."/>
            <person name="Spatafora J."/>
            <person name="Crous P."/>
            <person name="Grigoriev I."/>
        </authorList>
    </citation>
    <scope>NUCLEOTIDE SEQUENCE</scope>
    <source>
        <strain evidence="19">CBS 121410</strain>
    </source>
</reference>
<dbReference type="SUPFAM" id="SSF48452">
    <property type="entry name" value="TPR-like"/>
    <property type="match status" value="1"/>
</dbReference>
<proteinExistence type="inferred from homology"/>
<dbReference type="Gene3D" id="1.25.40.10">
    <property type="entry name" value="Tetratricopeptide repeat domain"/>
    <property type="match status" value="2"/>
</dbReference>
<dbReference type="Gene3D" id="2.130.10.10">
    <property type="entry name" value="YVTN repeat-like/Quinoprotein amine dehydrogenase"/>
    <property type="match status" value="1"/>
</dbReference>
<dbReference type="InterPro" id="IPR015943">
    <property type="entry name" value="WD40/YVTN_repeat-like_dom_sf"/>
</dbReference>
<dbReference type="InterPro" id="IPR030225">
    <property type="entry name" value="SCAP"/>
</dbReference>
<feature type="transmembrane region" description="Helical" evidence="17">
    <location>
        <begin position="981"/>
        <end position="1004"/>
    </location>
</feature>
<evidence type="ECO:0000256" key="9">
    <source>
        <dbReference type="ARBA" id="ARBA00022989"/>
    </source>
</evidence>
<dbReference type="EMBL" id="ML978715">
    <property type="protein sequence ID" value="KAF2089130.1"/>
    <property type="molecule type" value="Genomic_DNA"/>
</dbReference>
<dbReference type="GO" id="GO:0032934">
    <property type="term" value="F:sterol binding"/>
    <property type="evidence" value="ECO:0007669"/>
    <property type="project" value="InterPro"/>
</dbReference>
<keyword evidence="8" id="KW-0256">Endoplasmic reticulum</keyword>
<evidence type="ECO:0000256" key="16">
    <source>
        <dbReference type="SAM" id="MobiDB-lite"/>
    </source>
</evidence>
<evidence type="ECO:0000259" key="18">
    <source>
        <dbReference type="PROSITE" id="PS50156"/>
    </source>
</evidence>
<evidence type="ECO:0000256" key="2">
    <source>
        <dbReference type="ARBA" id="ARBA00004653"/>
    </source>
</evidence>
<dbReference type="CDD" id="cd24142">
    <property type="entry name" value="ACL4-like"/>
    <property type="match status" value="1"/>
</dbReference>
<dbReference type="Proteomes" id="UP000799776">
    <property type="component" value="Unassembled WGS sequence"/>
</dbReference>
<feature type="transmembrane region" description="Helical" evidence="17">
    <location>
        <begin position="786"/>
        <end position="810"/>
    </location>
</feature>
<dbReference type="InterPro" id="IPR000731">
    <property type="entry name" value="SSD"/>
</dbReference>
<feature type="transmembrane region" description="Helical" evidence="17">
    <location>
        <begin position="681"/>
        <end position="705"/>
    </location>
</feature>
<protein>
    <recommendedName>
        <fullName evidence="4">Sterol regulatory element-binding protein cleavage-activating protein</fullName>
    </recommendedName>
</protein>
<evidence type="ECO:0000256" key="4">
    <source>
        <dbReference type="ARBA" id="ARBA00019541"/>
    </source>
</evidence>
<dbReference type="GO" id="GO:0032936">
    <property type="term" value="C:SREBP-SCAP complex"/>
    <property type="evidence" value="ECO:0007669"/>
    <property type="project" value="TreeGrafter"/>
</dbReference>
<feature type="transmembrane region" description="Helical" evidence="17">
    <location>
        <begin position="858"/>
        <end position="876"/>
    </location>
</feature>
<evidence type="ECO:0000256" key="12">
    <source>
        <dbReference type="ARBA" id="ARBA00023121"/>
    </source>
</evidence>
<evidence type="ECO:0000256" key="7">
    <source>
        <dbReference type="ARBA" id="ARBA00022737"/>
    </source>
</evidence>
<evidence type="ECO:0000256" key="5">
    <source>
        <dbReference type="ARBA" id="ARBA00022574"/>
    </source>
</evidence>
<dbReference type="InterPro" id="IPR011990">
    <property type="entry name" value="TPR-like_helical_dom_sf"/>
</dbReference>
<dbReference type="PROSITE" id="PS50156">
    <property type="entry name" value="SSD"/>
    <property type="match status" value="1"/>
</dbReference>
<dbReference type="GO" id="GO:0032933">
    <property type="term" value="P:SREBP signaling pathway"/>
    <property type="evidence" value="ECO:0007669"/>
    <property type="project" value="InterPro"/>
</dbReference>
<accession>A0A6A5YDU5</accession>
<evidence type="ECO:0000256" key="15">
    <source>
        <dbReference type="ARBA" id="ARBA00023221"/>
    </source>
</evidence>
<dbReference type="SUPFAM" id="SSF82866">
    <property type="entry name" value="Multidrug efflux transporter AcrB transmembrane domain"/>
    <property type="match status" value="1"/>
</dbReference>
<evidence type="ECO:0000256" key="3">
    <source>
        <dbReference type="ARBA" id="ARBA00007410"/>
    </source>
</evidence>
<feature type="compositionally biased region" description="Polar residues" evidence="16">
    <location>
        <begin position="1388"/>
        <end position="1413"/>
    </location>
</feature>
<dbReference type="OrthoDB" id="1914839at2759"/>
<evidence type="ECO:0000313" key="20">
    <source>
        <dbReference type="Proteomes" id="UP000799776"/>
    </source>
</evidence>
<evidence type="ECO:0000256" key="6">
    <source>
        <dbReference type="ARBA" id="ARBA00022692"/>
    </source>
</evidence>
<keyword evidence="14" id="KW-0325">Glycoprotein</keyword>
<dbReference type="Pfam" id="PF12349">
    <property type="entry name" value="Sterol-sensing"/>
    <property type="match status" value="1"/>
</dbReference>
<keyword evidence="6 17" id="KW-0812">Transmembrane</keyword>
<dbReference type="InterPro" id="IPR053958">
    <property type="entry name" value="HMGCR/SNAP/NPC1-like_SSD"/>
</dbReference>
<comment type="subcellular location">
    <subcellularLocation>
        <location evidence="1">Endoplasmic reticulum membrane</location>
        <topology evidence="1">Multi-pass membrane protein</topology>
    </subcellularLocation>
    <subcellularLocation>
        <location evidence="2">Golgi apparatus membrane</location>
        <topology evidence="2">Multi-pass membrane protein</topology>
    </subcellularLocation>
</comment>
<evidence type="ECO:0000256" key="1">
    <source>
        <dbReference type="ARBA" id="ARBA00004477"/>
    </source>
</evidence>
<keyword evidence="9 17" id="KW-1133">Transmembrane helix</keyword>
<keyword evidence="13 17" id="KW-0472">Membrane</keyword>
<dbReference type="GO" id="GO:0045540">
    <property type="term" value="P:regulation of cholesterol biosynthetic process"/>
    <property type="evidence" value="ECO:0007669"/>
    <property type="project" value="TreeGrafter"/>
</dbReference>
<feature type="region of interest" description="Disordered" evidence="16">
    <location>
        <begin position="1386"/>
        <end position="1418"/>
    </location>
</feature>
<sequence>MAKTKPGVGNKKNKMNGSNKKTKSDPQQLLAEAVALLHTSQPDEALVLARRALALLQPAAEEPTVAALPALNLLGEINVELGDAETAREYFLVAAALDESGAVPEVAGGGAEKFLWLAQLCEDGGAESVAWFDKGAEVLRREIGELEGKNGDDVELQLEEKKTKLANALCGVVEVYMTDLSWEEDAEAKCEALVTEALLIAPSSPETLQTLASVRISQLKYEDARTALKMSMDLWSDLEPEDPKVPDFPTRISLARLLMESELEEEAIDVLERLVLEDDSSVEAWYLGGWGLHLMAEKKKQAEDEDTVKALFKASRHWLLNSLKLYQMVEYEDDRLKDHAVELVEGLNKLLGPPIEGEEEEEWEELEEEREDEEMEGTTTEPPILSPEHPIRKAFSSYGTVTARHWLFSLLLSVAVAVLLCYPVLFLFESPTSVGYSLPRHVWTSARLFEGPLDTEPDIALRQVWVHGSYMKSLERHVLEEALEVQDRLIGRGFDNQGLRGLARIGEVADNRSGNVPVIDNWCETPVSRNSNWSSHSPLMYWNCSPTALEADTDILRTVNSQRDRRTSFNFTLRPPSVFAGKLFEGPNVVAADALVITLFERLPSTISEQWNERTMALAKEAPGRWSVYPRDGLTYRSQLYEFRYQPMSINDAGTLVMAYLLMFGYLLFSLRKLKAVKSVFGLFCTVISQMFISICASFTICGILKVNLSSVPGEAYPFVVLVIGLENMFRLINAVLESPPHMPTVTRIANALGDVGHLSLAATVQNLLILWMLSKVVSPGVAPACAFAAVALVFDFLFHLTFFVAVLSVDVRRMELQDSLDRINFSQQRRSSVSNKQERQTWSGAFMKGTVPFSTRIAGTVAMICFILTLNWHFFDHDNRLLSALHYVRYARSAFTRQSRADPLPAPPINQARTPEAWLRLQDHASAAQVIDFIHPGSHSFIARVYEPLTIVIEGADRTGAAVHTTSILHILRELAEKHLFPVVLLSGFAIAIIFLLMNYLLWNELPDDEQSEYSNNEEVPLSLKSLPRSHDLDVVKITTAAQGHLVSVGLDRTTSIWTASLTPPLWPIVATAIDDTGSWLALCNDSGRVALWSLNERQFRQFHTIELRGQMPMVCSFSFQQIDEVGRLSLVVVTPDGRLTNLDFRSGQSWTHNISQTSLSSATLVQCLKGHPKLSSCTRSGQIFVTWLEAGQWISEPIDLAIPEDKTSQVKYTVALPSLCMLAAVRTCQVDLIDLPTRTTVHAIPTGQIKGQSLRILHARRKTCGCHSPTVHTFSLVYTDLDTQNCIMQTYTPGDGATNGQICLRPPPTTGDEPRTCSGFDKSISSLHWMHRPGSWEAAGIPSIVGVRKRPSSRAPSVVSTASDTSYFALSSDGHFGALKRRIHDSSNGTTTNSKHPNSTLPPTSAGNTGPDNDDWEVWTMSMTGETHTIPLFPRSHADPVEEEDHGQLFVAKPGPLARLGKRSLAVAFGNAVKIVTLGTDRFVEDDGDMYSPLSADPAALALSWRRRGGGKRGVGAAVGAAM</sequence>
<dbReference type="PANTHER" id="PTHR46378:SF1">
    <property type="entry name" value="STEROL REGULATORY ELEMENT-BINDING PROTEIN CLEAVAGE-ACTIVATING PROTEIN"/>
    <property type="match status" value="1"/>
</dbReference>
<name>A0A6A5YDU5_9PEZI</name>
<feature type="domain" description="SSD" evidence="18">
    <location>
        <begin position="652"/>
        <end position="810"/>
    </location>
</feature>
<dbReference type="SUPFAM" id="SSF50978">
    <property type="entry name" value="WD40 repeat-like"/>
    <property type="match status" value="1"/>
</dbReference>
<evidence type="ECO:0000313" key="19">
    <source>
        <dbReference type="EMBL" id="KAF2089130.1"/>
    </source>
</evidence>
<feature type="compositionally biased region" description="Acidic residues" evidence="16">
    <location>
        <begin position="356"/>
        <end position="376"/>
    </location>
</feature>
<keyword evidence="20" id="KW-1185">Reference proteome</keyword>
<evidence type="ECO:0000256" key="17">
    <source>
        <dbReference type="SAM" id="Phobius"/>
    </source>
</evidence>
<keyword evidence="10" id="KW-0333">Golgi apparatus</keyword>
<feature type="region of interest" description="Disordered" evidence="16">
    <location>
        <begin position="1"/>
        <end position="25"/>
    </location>
</feature>
<dbReference type="InterPro" id="IPR036322">
    <property type="entry name" value="WD40_repeat_dom_sf"/>
</dbReference>
<feature type="transmembrane region" description="Helical" evidence="17">
    <location>
        <begin position="406"/>
        <end position="428"/>
    </location>
</feature>
<keyword evidence="12" id="KW-0446">Lipid-binding</keyword>
<keyword evidence="15" id="KW-0753">Steroid metabolism</keyword>
<evidence type="ECO:0000256" key="10">
    <source>
        <dbReference type="ARBA" id="ARBA00023034"/>
    </source>
</evidence>
<keyword evidence="11" id="KW-0443">Lipid metabolism</keyword>
<feature type="region of interest" description="Disordered" evidence="16">
    <location>
        <begin position="355"/>
        <end position="386"/>
    </location>
</feature>
<evidence type="ECO:0000256" key="13">
    <source>
        <dbReference type="ARBA" id="ARBA00023136"/>
    </source>
</evidence>
<feature type="transmembrane region" description="Helical" evidence="17">
    <location>
        <begin position="650"/>
        <end position="669"/>
    </location>
</feature>
<gene>
    <name evidence="19" type="ORF">K490DRAFT_38359</name>
</gene>
<evidence type="ECO:0000256" key="8">
    <source>
        <dbReference type="ARBA" id="ARBA00022824"/>
    </source>
</evidence>
<evidence type="ECO:0000256" key="14">
    <source>
        <dbReference type="ARBA" id="ARBA00023180"/>
    </source>
</evidence>
<keyword evidence="7" id="KW-0677">Repeat</keyword>